<keyword evidence="4" id="KW-1185">Reference proteome</keyword>
<dbReference type="AlphaFoldDB" id="A0A192D1Z7"/>
<accession>A0A192D1Z7</accession>
<dbReference type="PANTHER" id="PTHR35562">
    <property type="entry name" value="DNA ENDONUCLEASE SMRA-RELATED"/>
    <property type="match status" value="1"/>
</dbReference>
<feature type="domain" description="Smr" evidence="2">
    <location>
        <begin position="111"/>
        <end position="200"/>
    </location>
</feature>
<feature type="compositionally biased region" description="Low complexity" evidence="1">
    <location>
        <begin position="44"/>
        <end position="68"/>
    </location>
</feature>
<dbReference type="PROSITE" id="PS50828">
    <property type="entry name" value="SMR"/>
    <property type="match status" value="1"/>
</dbReference>
<dbReference type="SUPFAM" id="SSF160443">
    <property type="entry name" value="SMR domain-like"/>
    <property type="match status" value="1"/>
</dbReference>
<organism evidence="3 4">
    <name type="scientific">Erythrobacter neustonensis</name>
    <dbReference type="NCBI Taxonomy" id="1112"/>
    <lineage>
        <taxon>Bacteria</taxon>
        <taxon>Pseudomonadati</taxon>
        <taxon>Pseudomonadota</taxon>
        <taxon>Alphaproteobacteria</taxon>
        <taxon>Sphingomonadales</taxon>
        <taxon>Erythrobacteraceae</taxon>
        <taxon>Erythrobacter/Porphyrobacter group</taxon>
        <taxon>Erythrobacter</taxon>
    </lineage>
</organism>
<evidence type="ECO:0000313" key="4">
    <source>
        <dbReference type="Proteomes" id="UP000078263"/>
    </source>
</evidence>
<dbReference type="RefSeq" id="WP_068349429.1">
    <property type="nucleotide sequence ID" value="NZ_CP016033.1"/>
</dbReference>
<dbReference type="InterPro" id="IPR002625">
    <property type="entry name" value="Smr_dom"/>
</dbReference>
<feature type="region of interest" description="Disordered" evidence="1">
    <location>
        <begin position="21"/>
        <end position="98"/>
    </location>
</feature>
<dbReference type="OrthoDB" id="7165597at2"/>
<reference evidence="3 4" key="1">
    <citation type="submission" date="2016-05" db="EMBL/GenBank/DDBJ databases">
        <title>Compelete Genome Sequence of Bacteriochlorophyll-Synthesizing Bacterium Porphyrobacter neustonensis DSM 9434.</title>
        <authorList>
            <person name="Shi X.-L."/>
            <person name="Wu Y.-H."/>
            <person name="Cheng H."/>
            <person name="Xu L."/>
            <person name="Zhang X.-Q."/>
            <person name="Wang C.-S."/>
            <person name="Xu X.-W."/>
        </authorList>
    </citation>
    <scope>NUCLEOTIDE SEQUENCE [LARGE SCALE GENOMIC DNA]</scope>
    <source>
        <strain evidence="3 4">DSM 9434</strain>
    </source>
</reference>
<name>A0A192D1Z7_9SPHN</name>
<dbReference type="InterPro" id="IPR036063">
    <property type="entry name" value="Smr_dom_sf"/>
</dbReference>
<proteinExistence type="predicted"/>
<protein>
    <submittedName>
        <fullName evidence="3">DNA mismatch repair protein MutS</fullName>
    </submittedName>
</protein>
<evidence type="ECO:0000259" key="2">
    <source>
        <dbReference type="PROSITE" id="PS50828"/>
    </source>
</evidence>
<sequence>MRAPRGLSAGEQAAWAHLAASVKPLPGKKRPVAPAKSEAGAPLPSAATGKPAPAPPGKFVKPVKPVRPMGSHPVKRAPSSPSPAKASADAGLDSHWDRRVKGGRLEPDLTLDLHGDTLDTAYDRIMSALDQARSMRARVVLVVAGRERPVDPADRSHKRGAIRAKLLDWLAASRHGDAITAVRRAHVRHGGEGALYLILKRG</sequence>
<dbReference type="Gene3D" id="3.30.1370.110">
    <property type="match status" value="1"/>
</dbReference>
<dbReference type="KEGG" id="pns:A9D12_02370"/>
<evidence type="ECO:0000313" key="3">
    <source>
        <dbReference type="EMBL" id="ANK11967.1"/>
    </source>
</evidence>
<feature type="compositionally biased region" description="Low complexity" evidence="1">
    <location>
        <begin position="77"/>
        <end position="88"/>
    </location>
</feature>
<dbReference type="Proteomes" id="UP000078263">
    <property type="component" value="Chromosome"/>
</dbReference>
<dbReference type="EMBL" id="CP016033">
    <property type="protein sequence ID" value="ANK11967.1"/>
    <property type="molecule type" value="Genomic_DNA"/>
</dbReference>
<dbReference type="Pfam" id="PF01713">
    <property type="entry name" value="Smr"/>
    <property type="match status" value="1"/>
</dbReference>
<gene>
    <name evidence="3" type="ORF">A9D12_02370</name>
</gene>
<dbReference type="PANTHER" id="PTHR35562:SF2">
    <property type="entry name" value="DNA ENDONUCLEASE SMRA-RELATED"/>
    <property type="match status" value="1"/>
</dbReference>
<evidence type="ECO:0000256" key="1">
    <source>
        <dbReference type="SAM" id="MobiDB-lite"/>
    </source>
</evidence>
<dbReference type="STRING" id="1112.A9D12_02370"/>